<evidence type="ECO:0000256" key="1">
    <source>
        <dbReference type="ARBA" id="ARBA00023224"/>
    </source>
</evidence>
<gene>
    <name evidence="5" type="ORF">CNO13_01305</name>
    <name evidence="6" type="ORF">EZU67_01305</name>
</gene>
<dbReference type="RefSeq" id="WP_025443599.1">
    <property type="nucleotide sequence ID" value="NZ_AP024372.1"/>
</dbReference>
<dbReference type="Gene3D" id="1.10.287.950">
    <property type="entry name" value="Methyl-accepting chemotaxis protein"/>
    <property type="match status" value="1"/>
</dbReference>
<feature type="transmembrane region" description="Helical" evidence="3">
    <location>
        <begin position="323"/>
        <end position="341"/>
    </location>
</feature>
<evidence type="ECO:0000256" key="2">
    <source>
        <dbReference type="PROSITE-ProRule" id="PRU00284"/>
    </source>
</evidence>
<sequence>MDEDLVNVKLKNMRFFLYLVLFIFICFSILFLGQAYLNYKDGYLERIESDFKLFSNNVALQIRSKYNNAVGVLREFVKNSEALNSLRKISDNFISSVDLRFMHDLNANIDLFLNSEGFNEVIKIFQHLPFAGNSLEGVFYIPVGQNVLISNKDFSFLGINNILEDPIYYVPKSKHVVYYSNYKRIANKLYSVVSMPVMNTNSSVRGVICFLVYFDDLFINIANQFNSYFKSHNSNYEFFLIDREFKPLFLSLNDLNTNNFATNYTNSVLSSVISHIKKNSNISKYVLEHKKKYYVLSSFQIDQNGFQGILLNMEYLPLRFQSNAIFFLGFIFFSCLVIFYLCNKLIFPFIEDFRMLIKYKKAKEDILSFEPILEVKYKSFIFSYIGAEFDNFFTKSTQTINSMSGYVQDLKKCLSEISMSEEVMDKIHNSLVTYDNIGDACSKFEKSIMNILKDFESISGPISEHNKNILDISTKFEENAIAFYGIDKNLEIFDKVVTSNSTSINSVKSKVFELSSIFESVNKNFSELLSQTNNLQSANKLLVLISAQTNMLAMNAAIEAAKAGDAGKSFAVVAEEIRKLAINSGKYSTTIKDELKMVNNIISVISSEIDSIYKDFMDVQDNIDNNSSQHEKINITLAKHVREIEEFKNKYLSHDIKIKDAKNMCKEIFNSYFVIKRKFNNLNNDLGEFEFSRMSLEALEPLREHMVFVNEYREKIANMKNIVGNIDNGFWDV</sequence>
<dbReference type="GO" id="GO:0007165">
    <property type="term" value="P:signal transduction"/>
    <property type="evidence" value="ECO:0007669"/>
    <property type="project" value="UniProtKB-KW"/>
</dbReference>
<evidence type="ECO:0000313" key="8">
    <source>
        <dbReference type="Proteomes" id="UP000291995"/>
    </source>
</evidence>
<organism evidence="6 8">
    <name type="scientific">Borrelia miyamotoi</name>
    <dbReference type="NCBI Taxonomy" id="47466"/>
    <lineage>
        <taxon>Bacteria</taxon>
        <taxon>Pseudomonadati</taxon>
        <taxon>Spirochaetota</taxon>
        <taxon>Spirochaetia</taxon>
        <taxon>Spirochaetales</taxon>
        <taxon>Borreliaceae</taxon>
        <taxon>Borrelia</taxon>
    </lineage>
</organism>
<reference evidence="8" key="1">
    <citation type="submission" date="2019-03" db="EMBL/GenBank/DDBJ databases">
        <title>Whole genome sequencing of Borrelia miyamotoi strains isolated at the Russian territory.</title>
        <authorList>
            <person name="Kuleshov K.V."/>
            <person name="Platonov A.E."/>
            <person name="Goptar I.A."/>
            <person name="Shipulin G.A."/>
            <person name="Markelov M.L."/>
            <person name="Koetsveld J."/>
            <person name="Kolyasnikova N.M."/>
            <person name="Sarksyan D.S."/>
            <person name="Toporkova M.G."/>
            <person name="Hovius J.W."/>
        </authorList>
    </citation>
    <scope>NUCLEOTIDE SEQUENCE [LARGE SCALE GENOMIC DNA]</scope>
    <source>
        <strain evidence="7">Yekat-1</strain>
        <strain evidence="8">Yekat-76</strain>
    </source>
</reference>
<keyword evidence="3" id="KW-1133">Transmembrane helix</keyword>
<evidence type="ECO:0000313" key="6">
    <source>
        <dbReference type="EMBL" id="QBK61817.1"/>
    </source>
</evidence>
<dbReference type="Proteomes" id="UP000291995">
    <property type="component" value="Chromosome"/>
</dbReference>
<dbReference type="GO" id="GO:0016020">
    <property type="term" value="C:membrane"/>
    <property type="evidence" value="ECO:0007669"/>
    <property type="project" value="InterPro"/>
</dbReference>
<dbReference type="PANTHER" id="PTHR32089:SF112">
    <property type="entry name" value="LYSOZYME-LIKE PROTEIN-RELATED"/>
    <property type="match status" value="1"/>
</dbReference>
<dbReference type="SUPFAM" id="SSF58104">
    <property type="entry name" value="Methyl-accepting chemotaxis protein (MCP) signaling domain"/>
    <property type="match status" value="1"/>
</dbReference>
<keyword evidence="3" id="KW-0472">Membrane</keyword>
<reference evidence="6" key="2">
    <citation type="submission" date="2022-12" db="EMBL/GenBank/DDBJ databases">
        <title>Whole genome sequencing of Borrelia miyamotoi strains isolated at the Russian territory.</title>
        <authorList>
            <person name="Kuleshov K.V."/>
            <person name="Platonov A.E."/>
            <person name="Goptar I.A."/>
            <person name="Shipulin G.A."/>
            <person name="Markelov M.L."/>
            <person name="Koetsveld J."/>
            <person name="Kolyasnikova N.M."/>
            <person name="Sarksyan D.S."/>
            <person name="Toporkova M.G."/>
            <person name="Hovius J.W."/>
        </authorList>
    </citation>
    <scope>NUCLEOTIDE SEQUENCE</scope>
    <source>
        <strain evidence="5">Yekat-1</strain>
        <strain evidence="6">Yekat-76</strain>
    </source>
</reference>
<feature type="transmembrane region" description="Helical" evidence="3">
    <location>
        <begin position="15"/>
        <end position="37"/>
    </location>
</feature>
<evidence type="ECO:0000313" key="7">
    <source>
        <dbReference type="Proteomes" id="UP000230633"/>
    </source>
</evidence>
<dbReference type="PANTHER" id="PTHR32089">
    <property type="entry name" value="METHYL-ACCEPTING CHEMOTAXIS PROTEIN MCPB"/>
    <property type="match status" value="1"/>
</dbReference>
<keyword evidence="3" id="KW-0812">Transmembrane</keyword>
<evidence type="ECO:0000256" key="3">
    <source>
        <dbReference type="SAM" id="Phobius"/>
    </source>
</evidence>
<keyword evidence="7" id="KW-1185">Reference proteome</keyword>
<feature type="domain" description="Methyl-accepting transducer" evidence="4">
    <location>
        <begin position="433"/>
        <end position="598"/>
    </location>
</feature>
<evidence type="ECO:0000313" key="5">
    <source>
        <dbReference type="EMBL" id="ATQ15833.1"/>
    </source>
</evidence>
<evidence type="ECO:0000259" key="4">
    <source>
        <dbReference type="PROSITE" id="PS50111"/>
    </source>
</evidence>
<accession>A0AAP9CFP1</accession>
<dbReference type="Proteomes" id="UP000230633">
    <property type="component" value="Chromosome"/>
</dbReference>
<dbReference type="AlphaFoldDB" id="A0AAP9CFP1"/>
<dbReference type="EMBL" id="CP036557">
    <property type="protein sequence ID" value="QBK61817.1"/>
    <property type="molecule type" value="Genomic_DNA"/>
</dbReference>
<protein>
    <submittedName>
        <fullName evidence="6">Methyl-accepting chemotaxis protein</fullName>
    </submittedName>
</protein>
<dbReference type="EMBL" id="CP024333">
    <property type="protein sequence ID" value="ATQ15833.1"/>
    <property type="molecule type" value="Genomic_DNA"/>
</dbReference>
<dbReference type="SMART" id="SM00283">
    <property type="entry name" value="MA"/>
    <property type="match status" value="1"/>
</dbReference>
<name>A0AAP9CFP1_9SPIR</name>
<dbReference type="InterPro" id="IPR004089">
    <property type="entry name" value="MCPsignal_dom"/>
</dbReference>
<dbReference type="Pfam" id="PF00015">
    <property type="entry name" value="MCPsignal"/>
    <property type="match status" value="1"/>
</dbReference>
<dbReference type="PROSITE" id="PS50111">
    <property type="entry name" value="CHEMOTAXIS_TRANSDUC_2"/>
    <property type="match status" value="1"/>
</dbReference>
<proteinExistence type="predicted"/>
<keyword evidence="1 2" id="KW-0807">Transducer</keyword>